<comment type="similarity">
    <text evidence="1 6">Belongs to the protein prenyltransferase subunit alpha family.</text>
</comment>
<evidence type="ECO:0000256" key="5">
    <source>
        <dbReference type="ARBA" id="ARBA00047658"/>
    </source>
</evidence>
<gene>
    <name evidence="7" type="ORF">FisN_1Lh020</name>
</gene>
<dbReference type="EC" id="2.5.1.60" evidence="6"/>
<dbReference type="Proteomes" id="UP000198406">
    <property type="component" value="Unassembled WGS sequence"/>
</dbReference>
<sequence length="363" mass="42655">MHGRKREQYKALQRDPAVVSKLAAKAQQWHTLVREVLAEDSPPQRQLALTEKMLFVNPDPLYLWNIRRRVLLSLQNEAENDNKTTFLSNELGLTQAALENNPKAYGAWLHRKWVLSSSVMISSSTDDTALLENELQLIQMFLQKDERNFHGWNYRRFIVSLLLGDHPDDTNDNVEAFDASQIVVTHKRVRAPATTDRRHEILQAEWDFTQQKIQDNFSNYSAIHYRTRLFPWKLETTFDVETLLTEEWSMILNAVFTEPDDQTAWWYAQYLLRNGPRDQAFYPHLIQTQVIEPLRELLLEAPESKWVPLGLYLLLDAFPDPRTREERQQCLATLQITDADRKQRYEYLLRQLRAESLGDISTM</sequence>
<dbReference type="PANTHER" id="PTHR11129:SF2">
    <property type="entry name" value="GERANYLGERANYL TRANSFERASE TYPE-2 SUBUNIT ALPHA"/>
    <property type="match status" value="1"/>
</dbReference>
<dbReference type="InterPro" id="IPR002088">
    <property type="entry name" value="Prenyl_trans_a"/>
</dbReference>
<evidence type="ECO:0000256" key="1">
    <source>
        <dbReference type="ARBA" id="ARBA00006734"/>
    </source>
</evidence>
<evidence type="ECO:0000313" key="8">
    <source>
        <dbReference type="Proteomes" id="UP000198406"/>
    </source>
</evidence>
<comment type="catalytic activity">
    <reaction evidence="5 6">
        <text>geranylgeranyl diphosphate + L-cysteinyl-[protein] = S-geranylgeranyl-L-cysteinyl-[protein] + diphosphate</text>
        <dbReference type="Rhea" id="RHEA:21240"/>
        <dbReference type="Rhea" id="RHEA-COMP:10131"/>
        <dbReference type="Rhea" id="RHEA-COMP:11537"/>
        <dbReference type="ChEBI" id="CHEBI:29950"/>
        <dbReference type="ChEBI" id="CHEBI:33019"/>
        <dbReference type="ChEBI" id="CHEBI:57533"/>
        <dbReference type="ChEBI" id="CHEBI:86021"/>
        <dbReference type="EC" id="2.5.1.60"/>
    </reaction>
</comment>
<comment type="function">
    <text evidence="6">Catalyzes the transfer of a geranyl-geranyl moiety from geranyl-geranyl pyrophosphate to cysteines occuring in specific C-terminal amino acid sequences.</text>
</comment>
<evidence type="ECO:0000256" key="2">
    <source>
        <dbReference type="ARBA" id="ARBA00022602"/>
    </source>
</evidence>
<keyword evidence="8" id="KW-1185">Reference proteome</keyword>
<dbReference type="Gene3D" id="1.25.40.120">
    <property type="entry name" value="Protein prenylyltransferase"/>
    <property type="match status" value="1"/>
</dbReference>
<keyword evidence="2 6" id="KW-0637">Prenyltransferase</keyword>
<dbReference type="OrthoDB" id="1658at2759"/>
<accession>A0A1Z5JCB2</accession>
<proteinExistence type="inferred from homology"/>
<dbReference type="SUPFAM" id="SSF48439">
    <property type="entry name" value="Protein prenylyltransferase"/>
    <property type="match status" value="1"/>
</dbReference>
<dbReference type="Pfam" id="PF01239">
    <property type="entry name" value="PPTA"/>
    <property type="match status" value="2"/>
</dbReference>
<organism evidence="7 8">
    <name type="scientific">Fistulifera solaris</name>
    <name type="common">Oleaginous diatom</name>
    <dbReference type="NCBI Taxonomy" id="1519565"/>
    <lineage>
        <taxon>Eukaryota</taxon>
        <taxon>Sar</taxon>
        <taxon>Stramenopiles</taxon>
        <taxon>Ochrophyta</taxon>
        <taxon>Bacillariophyta</taxon>
        <taxon>Bacillariophyceae</taxon>
        <taxon>Bacillariophycidae</taxon>
        <taxon>Naviculales</taxon>
        <taxon>Naviculaceae</taxon>
        <taxon>Fistulifera</taxon>
    </lineage>
</organism>
<comment type="caution">
    <text evidence="7">The sequence shown here is derived from an EMBL/GenBank/DDBJ whole genome shotgun (WGS) entry which is preliminary data.</text>
</comment>
<evidence type="ECO:0000313" key="7">
    <source>
        <dbReference type="EMBL" id="GAX11615.1"/>
    </source>
</evidence>
<name>A0A1Z5JCB2_FISSO</name>
<dbReference type="AlphaFoldDB" id="A0A1Z5JCB2"/>
<dbReference type="GO" id="GO:0004663">
    <property type="term" value="F:Rab geranylgeranyltransferase activity"/>
    <property type="evidence" value="ECO:0007669"/>
    <property type="project" value="UniProtKB-UniRule"/>
</dbReference>
<dbReference type="PROSITE" id="PS51147">
    <property type="entry name" value="PFTA"/>
    <property type="match status" value="2"/>
</dbReference>
<reference evidence="7 8" key="1">
    <citation type="journal article" date="2015" name="Plant Cell">
        <title>Oil accumulation by the oleaginous diatom Fistulifera solaris as revealed by the genome and transcriptome.</title>
        <authorList>
            <person name="Tanaka T."/>
            <person name="Maeda Y."/>
            <person name="Veluchamy A."/>
            <person name="Tanaka M."/>
            <person name="Abida H."/>
            <person name="Marechal E."/>
            <person name="Bowler C."/>
            <person name="Muto M."/>
            <person name="Sunaga Y."/>
            <person name="Tanaka M."/>
            <person name="Yoshino T."/>
            <person name="Taniguchi T."/>
            <person name="Fukuda Y."/>
            <person name="Nemoto M."/>
            <person name="Matsumoto M."/>
            <person name="Wong P.S."/>
            <person name="Aburatani S."/>
            <person name="Fujibuchi W."/>
        </authorList>
    </citation>
    <scope>NUCLEOTIDE SEQUENCE [LARGE SCALE GENOMIC DNA]</scope>
    <source>
        <strain evidence="7 8">JPCC DA0580</strain>
    </source>
</reference>
<evidence type="ECO:0000256" key="3">
    <source>
        <dbReference type="ARBA" id="ARBA00022679"/>
    </source>
</evidence>
<evidence type="ECO:0000256" key="6">
    <source>
        <dbReference type="RuleBase" id="RU367120"/>
    </source>
</evidence>
<keyword evidence="3 6" id="KW-0808">Transferase</keyword>
<keyword evidence="4" id="KW-0677">Repeat</keyword>
<protein>
    <recommendedName>
        <fullName evidence="6">Geranylgeranyl transferase type-2 subunit alpha</fullName>
        <ecNumber evidence="6">2.5.1.60</ecNumber>
    </recommendedName>
    <alternativeName>
        <fullName evidence="6">Geranylgeranyl transferase type II subunit alpha</fullName>
    </alternativeName>
</protein>
<dbReference type="InParanoid" id="A0A1Z5JCB2"/>
<dbReference type="GO" id="GO:0005968">
    <property type="term" value="C:Rab-protein geranylgeranyltransferase complex"/>
    <property type="evidence" value="ECO:0007669"/>
    <property type="project" value="TreeGrafter"/>
</dbReference>
<evidence type="ECO:0000256" key="4">
    <source>
        <dbReference type="ARBA" id="ARBA00022737"/>
    </source>
</evidence>
<dbReference type="GO" id="GO:0097354">
    <property type="term" value="P:prenylation"/>
    <property type="evidence" value="ECO:0007669"/>
    <property type="project" value="UniProtKB-UniRule"/>
</dbReference>
<dbReference type="EMBL" id="BDSP01000042">
    <property type="protein sequence ID" value="GAX11615.1"/>
    <property type="molecule type" value="Genomic_DNA"/>
</dbReference>
<dbReference type="PANTHER" id="PTHR11129">
    <property type="entry name" value="PROTEIN FARNESYLTRANSFERASE ALPHA SUBUNIT/RAB GERANYLGERANYL TRANSFERASE ALPHA SUBUNIT"/>
    <property type="match status" value="1"/>
</dbReference>